<evidence type="ECO:0000313" key="7">
    <source>
        <dbReference type="EMBL" id="AZB50984.1"/>
    </source>
</evidence>
<proteinExistence type="evidence at transcript level"/>
<evidence type="ECO:0000256" key="3">
    <source>
        <dbReference type="ARBA" id="ARBA00022729"/>
    </source>
</evidence>
<accession>A0A3G6VAR4</accession>
<evidence type="ECO:0000256" key="2">
    <source>
        <dbReference type="ARBA" id="ARBA00022525"/>
    </source>
</evidence>
<keyword evidence="4" id="KW-0929">Antimicrobial</keyword>
<dbReference type="EMBL" id="MH510231">
    <property type="protein sequence ID" value="AZB50984.1"/>
    <property type="molecule type" value="mRNA"/>
</dbReference>
<reference evidence="7" key="1">
    <citation type="journal article" date="2018" name="J. Med. Chem.">
        <title>Functional characterization of A Novel Lipopolysaccharide-binding Antimicrobial and Anti-inflammatory Peptide in vitro and in vivo.</title>
        <authorList>
            <person name="Zeng B."/>
            <person name="Chai J."/>
            <person name="Deng Z."/>
            <person name="Ye T."/>
            <person name="Chen W."/>
            <person name="Li D."/>
            <person name="Chen X."/>
            <person name="Chen M."/>
            <person name="Xu X."/>
        </authorList>
    </citation>
    <scope>NUCLEOTIDE SEQUENCE</scope>
    <source>
        <strain evidence="7">100</strain>
    </source>
</reference>
<organism evidence="7">
    <name type="scientific">Sylvirana guentheri</name>
    <name type="common">Gunther's frog</name>
    <name type="synonym">Rana guentheri</name>
    <dbReference type="NCBI Taxonomy" id="110109"/>
    <lineage>
        <taxon>Eukaryota</taxon>
        <taxon>Metazoa</taxon>
        <taxon>Chordata</taxon>
        <taxon>Craniata</taxon>
        <taxon>Vertebrata</taxon>
        <taxon>Euteleostomi</taxon>
        <taxon>Amphibia</taxon>
        <taxon>Batrachia</taxon>
        <taxon>Anura</taxon>
        <taxon>Neobatrachia</taxon>
        <taxon>Ranoidea</taxon>
        <taxon>Ranidae</taxon>
        <taxon>Sylvirana</taxon>
    </lineage>
</organism>
<evidence type="ECO:0000256" key="5">
    <source>
        <dbReference type="SAM" id="SignalP"/>
    </source>
</evidence>
<sequence length="87" mass="9414">MFTLKKPLLLIVLLGIISISLCEQERHADEEEESEIKRGLFSKKGGKGGKSWIKGVFKGIKGIGKEVGGDVIRTGIEIAACKIKGEC</sequence>
<evidence type="ECO:0000256" key="4">
    <source>
        <dbReference type="ARBA" id="ARBA00023022"/>
    </source>
</evidence>
<feature type="domain" description="Frog antimicrobial peptide propeptide" evidence="6">
    <location>
        <begin position="2"/>
        <end position="39"/>
    </location>
</feature>
<keyword evidence="2" id="KW-0964">Secreted</keyword>
<feature type="signal peptide" evidence="5">
    <location>
        <begin position="1"/>
        <end position="22"/>
    </location>
</feature>
<name>A0A3G6VAR4_SYLGU</name>
<keyword evidence="4" id="KW-0044">Antibiotic</keyword>
<dbReference type="AlphaFoldDB" id="A0A3G6VAR4"/>
<evidence type="ECO:0000256" key="1">
    <source>
        <dbReference type="ARBA" id="ARBA00004613"/>
    </source>
</evidence>
<dbReference type="InterPro" id="IPR004275">
    <property type="entry name" value="Frog_antimicrobial_propeptide"/>
</dbReference>
<keyword evidence="3 5" id="KW-0732">Signal</keyword>
<dbReference type="GO" id="GO:0005576">
    <property type="term" value="C:extracellular region"/>
    <property type="evidence" value="ECO:0007669"/>
    <property type="project" value="UniProtKB-SubCell"/>
</dbReference>
<evidence type="ECO:0000259" key="6">
    <source>
        <dbReference type="Pfam" id="PF03032"/>
    </source>
</evidence>
<feature type="chain" id="PRO_5018008037" evidence="5">
    <location>
        <begin position="23"/>
        <end position="87"/>
    </location>
</feature>
<comment type="subcellular location">
    <subcellularLocation>
        <location evidence="1">Secreted</location>
    </subcellularLocation>
</comment>
<protein>
    <submittedName>
        <fullName evidence="7">Esculentin-1GN</fullName>
    </submittedName>
</protein>
<dbReference type="Pfam" id="PF03032">
    <property type="entry name" value="FSAP_sig_propep"/>
    <property type="match status" value="1"/>
</dbReference>
<dbReference type="GO" id="GO:0042742">
    <property type="term" value="P:defense response to bacterium"/>
    <property type="evidence" value="ECO:0007669"/>
    <property type="project" value="UniProtKB-KW"/>
</dbReference>